<dbReference type="RefSeq" id="WP_253241604.1">
    <property type="nucleotide sequence ID" value="NZ_JAMYJR010000038.1"/>
</dbReference>
<dbReference type="Proteomes" id="UP001523369">
    <property type="component" value="Unassembled WGS sequence"/>
</dbReference>
<evidence type="ECO:0000313" key="1">
    <source>
        <dbReference type="EMBL" id="MCO8275541.1"/>
    </source>
</evidence>
<evidence type="ECO:0000313" key="2">
    <source>
        <dbReference type="Proteomes" id="UP001523369"/>
    </source>
</evidence>
<comment type="caution">
    <text evidence="1">The sequence shown here is derived from an EMBL/GenBank/DDBJ whole genome shotgun (WGS) entry which is preliminary data.</text>
</comment>
<dbReference type="EMBL" id="JAMYJR010000038">
    <property type="protein sequence ID" value="MCO8275541.1"/>
    <property type="molecule type" value="Genomic_DNA"/>
</dbReference>
<accession>A0ABT1DZT5</accession>
<proteinExistence type="predicted"/>
<sequence length="94" mass="9978">MHVVTPKAPAVSSQSLIRDALAEIDRHLPDGGPARDALLDVRLKLSPPVGSAPTGGAEHAESATFRVLGLLLPDSYPTALPDERDWPARQRPPA</sequence>
<keyword evidence="2" id="KW-1185">Reference proteome</keyword>
<reference evidence="1 2" key="1">
    <citation type="submission" date="2022-06" db="EMBL/GenBank/DDBJ databases">
        <title>New Species of the Genus Actinoplanes, ActinopZanes ferrugineus.</title>
        <authorList>
            <person name="Ding P."/>
        </authorList>
    </citation>
    <scope>NUCLEOTIDE SEQUENCE [LARGE SCALE GENOMIC DNA]</scope>
    <source>
        <strain evidence="1 2">TRM88003</strain>
    </source>
</reference>
<protein>
    <submittedName>
        <fullName evidence="1">Uncharacterized protein</fullName>
    </submittedName>
</protein>
<gene>
    <name evidence="1" type="ORF">M1L60_33650</name>
</gene>
<organism evidence="1 2">
    <name type="scientific">Paractinoplanes aksuensis</name>
    <dbReference type="NCBI Taxonomy" id="2939490"/>
    <lineage>
        <taxon>Bacteria</taxon>
        <taxon>Bacillati</taxon>
        <taxon>Actinomycetota</taxon>
        <taxon>Actinomycetes</taxon>
        <taxon>Micromonosporales</taxon>
        <taxon>Micromonosporaceae</taxon>
        <taxon>Paractinoplanes</taxon>
    </lineage>
</organism>
<name>A0ABT1DZT5_9ACTN</name>